<comment type="caution">
    <text evidence="1">The sequence shown here is derived from an EMBL/GenBank/DDBJ whole genome shotgun (WGS) entry which is preliminary data.</text>
</comment>
<organism evidence="1 2">
    <name type="scientific">Aliiroseovarius salicola</name>
    <dbReference type="NCBI Taxonomy" id="3009082"/>
    <lineage>
        <taxon>Bacteria</taxon>
        <taxon>Pseudomonadati</taxon>
        <taxon>Pseudomonadota</taxon>
        <taxon>Alphaproteobacteria</taxon>
        <taxon>Rhodobacterales</taxon>
        <taxon>Paracoccaceae</taxon>
        <taxon>Aliiroseovarius</taxon>
    </lineage>
</organism>
<proteinExistence type="predicted"/>
<dbReference type="RefSeq" id="WP_271051946.1">
    <property type="nucleotide sequence ID" value="NZ_JAQIIO010000001.1"/>
</dbReference>
<keyword evidence="2" id="KW-1185">Reference proteome</keyword>
<evidence type="ECO:0000313" key="1">
    <source>
        <dbReference type="EMBL" id="MDA5092479.1"/>
    </source>
</evidence>
<dbReference type="Proteomes" id="UP001528040">
    <property type="component" value="Unassembled WGS sequence"/>
</dbReference>
<gene>
    <name evidence="1" type="ORF">O2N63_00045</name>
</gene>
<name>A0ABT4VWB7_9RHOB</name>
<protein>
    <submittedName>
        <fullName evidence="1">Uncharacterized protein</fullName>
    </submittedName>
</protein>
<evidence type="ECO:0000313" key="2">
    <source>
        <dbReference type="Proteomes" id="UP001528040"/>
    </source>
</evidence>
<accession>A0ABT4VWB7</accession>
<reference evidence="1 2" key="1">
    <citation type="submission" date="2023-01" db="EMBL/GenBank/DDBJ databases">
        <authorList>
            <person name="Yoon J.-W."/>
        </authorList>
    </citation>
    <scope>NUCLEOTIDE SEQUENCE [LARGE SCALE GENOMIC DNA]</scope>
    <source>
        <strain evidence="1 2">KMU-50</strain>
    </source>
</reference>
<dbReference type="EMBL" id="JAQIIO010000001">
    <property type="protein sequence ID" value="MDA5092479.1"/>
    <property type="molecule type" value="Genomic_DNA"/>
</dbReference>
<sequence length="238" mass="27962">MTDTLARYDDPDFPAERPKEIRSRITPELLEEIRRVSGIETDDDSLRHRLGKDLRRYQAAVRQAYEPVNPSQIRELRSLQKAAERFSKAIEKLNERNVFDIDYAIQYRPPFNGKFNFPEQEDYWEANGNSTQRAQNLAKMISWSIDRVFDEREEEKSPTKRTLNTPLDHLIQDLTTAFRNGTGESPKRHCHYHPIEEAYTGRYFDFVLIILKAFAVKSFHSEVALGKRIVRVLRDMNS</sequence>